<sequence length="245" mass="27980">MASTVPHSHSRIVNASTTPGGMRRAPMAPTCVLRWWRRDSGVWSRTMSAVENQASCRQLHVRIYSSFVRRARPSLASVWDICCRQLNLLRFSQLFCTEWSFRFAVSLACCWIARARRWSSFLELTYVVATEVETGTKELLPAMFVHHTSCGRCCAMSPATSTFCDCRLPRPFAFRICMCTTLLRLDVFPISAGLNHNASLMSRRRRCVRGPELQRGVGCVYGIGFSARIRFDSIRRRWPRVLGMV</sequence>
<name>A0AAW0CBN9_9AGAR</name>
<feature type="compositionally biased region" description="Polar residues" evidence="1">
    <location>
        <begin position="1"/>
        <end position="19"/>
    </location>
</feature>
<proteinExistence type="predicted"/>
<accession>A0AAW0CBN9</accession>
<dbReference type="AlphaFoldDB" id="A0AAW0CBN9"/>
<gene>
    <name evidence="2" type="ORF">R3P38DRAFT_614408</name>
</gene>
<dbReference type="EMBL" id="JAWWNJ010000019">
    <property type="protein sequence ID" value="KAK7036055.1"/>
    <property type="molecule type" value="Genomic_DNA"/>
</dbReference>
<reference evidence="2 3" key="1">
    <citation type="journal article" date="2024" name="J Genomics">
        <title>Draft genome sequencing and assembly of Favolaschia claudopus CIRM-BRFM 2984 isolated from oak limbs.</title>
        <authorList>
            <person name="Navarro D."/>
            <person name="Drula E."/>
            <person name="Chaduli D."/>
            <person name="Cazenave R."/>
            <person name="Ahrendt S."/>
            <person name="Wang J."/>
            <person name="Lipzen A."/>
            <person name="Daum C."/>
            <person name="Barry K."/>
            <person name="Grigoriev I.V."/>
            <person name="Favel A."/>
            <person name="Rosso M.N."/>
            <person name="Martin F."/>
        </authorList>
    </citation>
    <scope>NUCLEOTIDE SEQUENCE [LARGE SCALE GENOMIC DNA]</scope>
    <source>
        <strain evidence="2 3">CIRM-BRFM 2984</strain>
    </source>
</reference>
<evidence type="ECO:0000313" key="2">
    <source>
        <dbReference type="EMBL" id="KAK7036055.1"/>
    </source>
</evidence>
<organism evidence="2 3">
    <name type="scientific">Favolaschia claudopus</name>
    <dbReference type="NCBI Taxonomy" id="2862362"/>
    <lineage>
        <taxon>Eukaryota</taxon>
        <taxon>Fungi</taxon>
        <taxon>Dikarya</taxon>
        <taxon>Basidiomycota</taxon>
        <taxon>Agaricomycotina</taxon>
        <taxon>Agaricomycetes</taxon>
        <taxon>Agaricomycetidae</taxon>
        <taxon>Agaricales</taxon>
        <taxon>Marasmiineae</taxon>
        <taxon>Mycenaceae</taxon>
        <taxon>Favolaschia</taxon>
    </lineage>
</organism>
<keyword evidence="3" id="KW-1185">Reference proteome</keyword>
<feature type="region of interest" description="Disordered" evidence="1">
    <location>
        <begin position="1"/>
        <end position="24"/>
    </location>
</feature>
<protein>
    <submittedName>
        <fullName evidence="2">Uncharacterized protein</fullName>
    </submittedName>
</protein>
<evidence type="ECO:0000313" key="3">
    <source>
        <dbReference type="Proteomes" id="UP001362999"/>
    </source>
</evidence>
<comment type="caution">
    <text evidence="2">The sequence shown here is derived from an EMBL/GenBank/DDBJ whole genome shotgun (WGS) entry which is preliminary data.</text>
</comment>
<evidence type="ECO:0000256" key="1">
    <source>
        <dbReference type="SAM" id="MobiDB-lite"/>
    </source>
</evidence>
<dbReference type="Proteomes" id="UP001362999">
    <property type="component" value="Unassembled WGS sequence"/>
</dbReference>